<dbReference type="Proteomes" id="UP000076420">
    <property type="component" value="Unassembled WGS sequence"/>
</dbReference>
<keyword evidence="3" id="KW-0597">Phosphoprotein</keyword>
<dbReference type="KEGG" id="bgt:106057162"/>
<keyword evidence="2" id="KW-1017">Isopeptide bond</keyword>
<evidence type="ECO:0000256" key="2">
    <source>
        <dbReference type="ARBA" id="ARBA00022499"/>
    </source>
</evidence>
<evidence type="ECO:0000256" key="3">
    <source>
        <dbReference type="ARBA" id="ARBA00022553"/>
    </source>
</evidence>
<sequence length="345" mass="38728">MPGKLFYIRPWDNHSDSSDLSKAKPKDKMNKVELNDTKVSKAIAALCLVAEKTEKKDTLLEKVDVVQMQICLKKIPSNNKTIKLKLPHSIYYPDLDVCLFVKDLDVKDREYEKTVNHFRDLFRQKGINCVTDIIPLKSLKTEYKPFEAKKNLSNAYDLYLADVRVIRLLPKLLGKHFYGRKKNPVQVNLLAKDLVKEIETAIGSSSCVITSKGASSIATVGHVKMSPGQVTENVVAASEQISQEVAGGANNIKQLNLKTKTSLSIPIYIAEGGPQDIKLPKNVRVREKVEAEELSTMLDAKVKVFSNGRIEVIREKIPGAPKEKKKKVLPKKTVPKRSRKLKGRK</sequence>
<evidence type="ECO:0000256" key="9">
    <source>
        <dbReference type="ARBA" id="ARBA00061550"/>
    </source>
</evidence>
<evidence type="ECO:0000313" key="12">
    <source>
        <dbReference type="EnsemblMetazoa" id="BGLB031232-PC"/>
    </source>
</evidence>
<keyword evidence="6" id="KW-0175">Coiled coil</keyword>
<feature type="region of interest" description="Disordered" evidence="11">
    <location>
        <begin position="321"/>
        <end position="345"/>
    </location>
</feature>
<proteinExistence type="inferred from homology"/>
<evidence type="ECO:0000256" key="5">
    <source>
        <dbReference type="ARBA" id="ARBA00022990"/>
    </source>
</evidence>
<accession>A0A2C9LHF7</accession>
<name>A0A2C9LHF7_BIOGL</name>
<evidence type="ECO:0000256" key="1">
    <source>
        <dbReference type="ARBA" id="ARBA00004604"/>
    </source>
</evidence>
<keyword evidence="7" id="KW-0539">Nucleus</keyword>
<dbReference type="EnsemblMetazoa" id="BGLB031232-RC">
    <property type="protein sequence ID" value="BGLB031232-PC"/>
    <property type="gene ID" value="BGLB031232"/>
</dbReference>
<dbReference type="InterPro" id="IPR028364">
    <property type="entry name" value="Ribosomal_uL1/biogenesis"/>
</dbReference>
<dbReference type="VEuPathDB" id="VectorBase:BGLAX_048815"/>
<dbReference type="Pfam" id="PF00687">
    <property type="entry name" value="Ribosomal_L1"/>
    <property type="match status" value="1"/>
</dbReference>
<dbReference type="GO" id="GO:0003723">
    <property type="term" value="F:RNA binding"/>
    <property type="evidence" value="ECO:0007669"/>
    <property type="project" value="InterPro"/>
</dbReference>
<dbReference type="InterPro" id="IPR016095">
    <property type="entry name" value="Ribosomal_uL1_3-a/b-sand"/>
</dbReference>
<evidence type="ECO:0000256" key="6">
    <source>
        <dbReference type="ARBA" id="ARBA00023054"/>
    </source>
</evidence>
<dbReference type="OrthoDB" id="196547at2759"/>
<dbReference type="InterPro" id="IPR050257">
    <property type="entry name" value="eL8/uL1-like"/>
</dbReference>
<dbReference type="PANTHER" id="PTHR23105">
    <property type="entry name" value="RIBOSOMAL PROTEIN L7AE FAMILY MEMBER"/>
    <property type="match status" value="1"/>
</dbReference>
<dbReference type="Gene3D" id="3.40.50.790">
    <property type="match status" value="1"/>
</dbReference>
<keyword evidence="4" id="KW-0832">Ubl conjugation</keyword>
<dbReference type="GO" id="GO:0005730">
    <property type="term" value="C:nucleolus"/>
    <property type="evidence" value="ECO:0007669"/>
    <property type="project" value="UniProtKB-SubCell"/>
</dbReference>
<comment type="similarity">
    <text evidence="9">Belongs to the universal ribosomal protein uL1 family. Highly divergent.</text>
</comment>
<keyword evidence="5" id="KW-0007">Acetylation</keyword>
<dbReference type="VEuPathDB" id="VectorBase:BGLB031232"/>
<feature type="compositionally biased region" description="Basic residues" evidence="11">
    <location>
        <begin position="323"/>
        <end position="345"/>
    </location>
</feature>
<evidence type="ECO:0000313" key="13">
    <source>
        <dbReference type="Proteomes" id="UP000076420"/>
    </source>
</evidence>
<dbReference type="AlphaFoldDB" id="A0A2C9LHF7"/>
<dbReference type="RefSeq" id="XP_013069710.2">
    <property type="nucleotide sequence ID" value="XM_013214256.2"/>
</dbReference>
<reference evidence="12" key="1">
    <citation type="submission" date="2020-05" db="UniProtKB">
        <authorList>
            <consortium name="EnsemblMetazoa"/>
        </authorList>
    </citation>
    <scope>IDENTIFICATION</scope>
    <source>
        <strain evidence="12">BB02</strain>
    </source>
</reference>
<evidence type="ECO:0000256" key="4">
    <source>
        <dbReference type="ARBA" id="ARBA00022843"/>
    </source>
</evidence>
<evidence type="ECO:0000256" key="7">
    <source>
        <dbReference type="ARBA" id="ARBA00023242"/>
    </source>
</evidence>
<gene>
    <name evidence="12" type="primary">106057162</name>
</gene>
<dbReference type="SUPFAM" id="SSF56808">
    <property type="entry name" value="Ribosomal protein L1"/>
    <property type="match status" value="1"/>
</dbReference>
<organism evidence="12 13">
    <name type="scientific">Biomphalaria glabrata</name>
    <name type="common">Bloodfluke planorb</name>
    <name type="synonym">Freshwater snail</name>
    <dbReference type="NCBI Taxonomy" id="6526"/>
    <lineage>
        <taxon>Eukaryota</taxon>
        <taxon>Metazoa</taxon>
        <taxon>Spiralia</taxon>
        <taxon>Lophotrochozoa</taxon>
        <taxon>Mollusca</taxon>
        <taxon>Gastropoda</taxon>
        <taxon>Heterobranchia</taxon>
        <taxon>Euthyneura</taxon>
        <taxon>Panpulmonata</taxon>
        <taxon>Hygrophila</taxon>
        <taxon>Lymnaeoidea</taxon>
        <taxon>Planorbidae</taxon>
        <taxon>Biomphalaria</taxon>
    </lineage>
</organism>
<comment type="function">
    <text evidence="8">Regulates cellular senescence through inhibition of PTEN translation. Acts as a pro-apoptotic regulator in response to DNA damage.</text>
</comment>
<dbReference type="FunFam" id="3.40.50.790:FF:000004">
    <property type="entry name" value="Ribosomal L1 domain-containing 1-like 1"/>
    <property type="match status" value="1"/>
</dbReference>
<evidence type="ECO:0000256" key="8">
    <source>
        <dbReference type="ARBA" id="ARBA00054167"/>
    </source>
</evidence>
<dbReference type="CDD" id="cd00403">
    <property type="entry name" value="Ribosomal_L1"/>
    <property type="match status" value="1"/>
</dbReference>
<evidence type="ECO:0000256" key="10">
    <source>
        <dbReference type="ARBA" id="ARBA00070787"/>
    </source>
</evidence>
<dbReference type="STRING" id="6526.A0A2C9LHF7"/>
<dbReference type="InterPro" id="IPR023674">
    <property type="entry name" value="Ribosomal_uL1-like"/>
</dbReference>
<evidence type="ECO:0000256" key="11">
    <source>
        <dbReference type="SAM" id="MobiDB-lite"/>
    </source>
</evidence>
<comment type="subcellular location">
    <subcellularLocation>
        <location evidence="1">Nucleus</location>
        <location evidence="1">Nucleolus</location>
    </subcellularLocation>
</comment>
<protein>
    <recommendedName>
        <fullName evidence="10">Ribosomal L1 domain-containing protein 1</fullName>
    </recommendedName>
</protein>